<dbReference type="AlphaFoldDB" id="A0A095WWP0"/>
<sequence>MGGTGSGSGVGIPRNTAKYPPPADIPDGNDDDVVARQLREAAMREPDPAVREKLWAEYRKYKGIEQP</sequence>
<keyword evidence="3" id="KW-1185">Reference proteome</keyword>
<dbReference type="EMBL" id="AUVB01000071">
    <property type="protein sequence ID" value="KGE03054.1"/>
    <property type="molecule type" value="Genomic_DNA"/>
</dbReference>
<evidence type="ECO:0000313" key="2">
    <source>
        <dbReference type="EMBL" id="KGE03054.1"/>
    </source>
</evidence>
<reference evidence="2 3" key="1">
    <citation type="journal article" date="2014" name="Genome Announc.">
        <title>Genome Sequence of Gammaproteobacterial Pseudohaliea rubra Type Strain DSM 19751, Isolated from Coastal Seawater of the Mediterranean Sea.</title>
        <authorList>
            <person name="Spring S."/>
            <person name="Fiebig A."/>
            <person name="Riedel T."/>
            <person name="Goker M."/>
            <person name="Klenk H.P."/>
        </authorList>
    </citation>
    <scope>NUCLEOTIDE SEQUENCE [LARGE SCALE GENOMIC DNA]</scope>
    <source>
        <strain evidence="2 3">DSM 19751</strain>
    </source>
</reference>
<gene>
    <name evidence="2" type="ORF">HRUBRA_02363</name>
</gene>
<organism evidence="2 3">
    <name type="scientific">Pseudohaliea rubra DSM 19751</name>
    <dbReference type="NCBI Taxonomy" id="1265313"/>
    <lineage>
        <taxon>Bacteria</taxon>
        <taxon>Pseudomonadati</taxon>
        <taxon>Pseudomonadota</taxon>
        <taxon>Gammaproteobacteria</taxon>
        <taxon>Cellvibrionales</taxon>
        <taxon>Halieaceae</taxon>
        <taxon>Pseudohaliea</taxon>
    </lineage>
</organism>
<accession>A0A095WWP0</accession>
<evidence type="ECO:0000313" key="3">
    <source>
        <dbReference type="Proteomes" id="UP000029640"/>
    </source>
</evidence>
<feature type="region of interest" description="Disordered" evidence="1">
    <location>
        <begin position="1"/>
        <end position="31"/>
    </location>
</feature>
<feature type="compositionally biased region" description="Gly residues" evidence="1">
    <location>
        <begin position="1"/>
        <end position="10"/>
    </location>
</feature>
<name>A0A095WWP0_9GAMM</name>
<protein>
    <submittedName>
        <fullName evidence="2">Uncharacterized protein</fullName>
    </submittedName>
</protein>
<dbReference type="Proteomes" id="UP000029640">
    <property type="component" value="Unassembled WGS sequence"/>
</dbReference>
<comment type="caution">
    <text evidence="2">The sequence shown here is derived from an EMBL/GenBank/DDBJ whole genome shotgun (WGS) entry which is preliminary data.</text>
</comment>
<evidence type="ECO:0000256" key="1">
    <source>
        <dbReference type="SAM" id="MobiDB-lite"/>
    </source>
</evidence>
<dbReference type="HOGENOM" id="CLU_2806522_0_0_6"/>
<proteinExistence type="predicted"/>